<dbReference type="Gene3D" id="1.10.357.10">
    <property type="entry name" value="Tetracycline Repressor, domain 2"/>
    <property type="match status" value="1"/>
</dbReference>
<evidence type="ECO:0000256" key="2">
    <source>
        <dbReference type="ARBA" id="ARBA00023125"/>
    </source>
</evidence>
<feature type="domain" description="HTH tetR-type" evidence="5">
    <location>
        <begin position="17"/>
        <end position="77"/>
    </location>
</feature>
<dbReference type="EMBL" id="JAVDYG010000001">
    <property type="protein sequence ID" value="MDR7363067.1"/>
    <property type="molecule type" value="Genomic_DNA"/>
</dbReference>
<keyword evidence="1" id="KW-0805">Transcription regulation</keyword>
<keyword evidence="7" id="KW-1185">Reference proteome</keyword>
<protein>
    <submittedName>
        <fullName evidence="6">AcrR family transcriptional regulator</fullName>
    </submittedName>
</protein>
<evidence type="ECO:0000313" key="6">
    <source>
        <dbReference type="EMBL" id="MDR7363067.1"/>
    </source>
</evidence>
<name>A0ABU2BXF0_9ACTN</name>
<comment type="caution">
    <text evidence="6">The sequence shown here is derived from an EMBL/GenBank/DDBJ whole genome shotgun (WGS) entry which is preliminary data.</text>
</comment>
<evidence type="ECO:0000256" key="4">
    <source>
        <dbReference type="PROSITE-ProRule" id="PRU00335"/>
    </source>
</evidence>
<dbReference type="InterPro" id="IPR036271">
    <property type="entry name" value="Tet_transcr_reg_TetR-rel_C_sf"/>
</dbReference>
<dbReference type="SUPFAM" id="SSF46689">
    <property type="entry name" value="Homeodomain-like"/>
    <property type="match status" value="1"/>
</dbReference>
<dbReference type="PANTHER" id="PTHR30055">
    <property type="entry name" value="HTH-TYPE TRANSCRIPTIONAL REGULATOR RUTR"/>
    <property type="match status" value="1"/>
</dbReference>
<sequence>MSQDEQVPTGVRARRRAQVERRLVEVGRTHLARHGAAGLTVRGVARDLQMAPSALFRYVDGLEDLLTTLIVACYEELGDRVLAADAAVDQGDAHARWWSLAHACRDWALEHPHDWALLYGSPVPTYDAPPEVTTPAGTRVTDLLLRIGQEAGPEAWGEPVLTGQEERAVAAVGPLVTEGVGGPLGAVRLLQGMTAWTLLVGAVSAEVFELFGKGGGDHRARFEHAVAVAERVLFGRA</sequence>
<dbReference type="PROSITE" id="PS50977">
    <property type="entry name" value="HTH_TETR_2"/>
    <property type="match status" value="1"/>
</dbReference>
<dbReference type="RefSeq" id="WP_310302984.1">
    <property type="nucleotide sequence ID" value="NZ_BAAAPS010000010.1"/>
</dbReference>
<dbReference type="InterPro" id="IPR001647">
    <property type="entry name" value="HTH_TetR"/>
</dbReference>
<dbReference type="Pfam" id="PF13305">
    <property type="entry name" value="TetR_C_33"/>
    <property type="match status" value="1"/>
</dbReference>
<gene>
    <name evidence="6" type="ORF">J2S63_002620</name>
</gene>
<dbReference type="InterPro" id="IPR050109">
    <property type="entry name" value="HTH-type_TetR-like_transc_reg"/>
</dbReference>
<evidence type="ECO:0000313" key="7">
    <source>
        <dbReference type="Proteomes" id="UP001183648"/>
    </source>
</evidence>
<proteinExistence type="predicted"/>
<evidence type="ECO:0000256" key="1">
    <source>
        <dbReference type="ARBA" id="ARBA00023015"/>
    </source>
</evidence>
<keyword evidence="2 4" id="KW-0238">DNA-binding</keyword>
<dbReference type="SUPFAM" id="SSF48498">
    <property type="entry name" value="Tetracyclin repressor-like, C-terminal domain"/>
    <property type="match status" value="1"/>
</dbReference>
<evidence type="ECO:0000259" key="5">
    <source>
        <dbReference type="PROSITE" id="PS50977"/>
    </source>
</evidence>
<dbReference type="Proteomes" id="UP001183648">
    <property type="component" value="Unassembled WGS sequence"/>
</dbReference>
<keyword evidence="3" id="KW-0804">Transcription</keyword>
<accession>A0ABU2BXF0</accession>
<organism evidence="6 7">
    <name type="scientific">Nocardioides marmoribigeumensis</name>
    <dbReference type="NCBI Taxonomy" id="433649"/>
    <lineage>
        <taxon>Bacteria</taxon>
        <taxon>Bacillati</taxon>
        <taxon>Actinomycetota</taxon>
        <taxon>Actinomycetes</taxon>
        <taxon>Propionibacteriales</taxon>
        <taxon>Nocardioidaceae</taxon>
        <taxon>Nocardioides</taxon>
    </lineage>
</organism>
<dbReference type="InterPro" id="IPR009057">
    <property type="entry name" value="Homeodomain-like_sf"/>
</dbReference>
<dbReference type="InterPro" id="IPR025996">
    <property type="entry name" value="MT1864/Rv1816-like_C"/>
</dbReference>
<feature type="DNA-binding region" description="H-T-H motif" evidence="4">
    <location>
        <begin position="40"/>
        <end position="59"/>
    </location>
</feature>
<dbReference type="PANTHER" id="PTHR30055:SF243">
    <property type="entry name" value="HTH-TYPE TRANSCRIPTIONAL REGULATOR RV1816"/>
    <property type="match status" value="1"/>
</dbReference>
<evidence type="ECO:0000256" key="3">
    <source>
        <dbReference type="ARBA" id="ARBA00023163"/>
    </source>
</evidence>
<reference evidence="6 7" key="1">
    <citation type="submission" date="2023-07" db="EMBL/GenBank/DDBJ databases">
        <title>Sequencing the genomes of 1000 actinobacteria strains.</title>
        <authorList>
            <person name="Klenk H.-P."/>
        </authorList>
    </citation>
    <scope>NUCLEOTIDE SEQUENCE [LARGE SCALE GENOMIC DNA]</scope>
    <source>
        <strain evidence="6 7">DSM 19426</strain>
    </source>
</reference>